<dbReference type="GO" id="GO:0005770">
    <property type="term" value="C:late endosome"/>
    <property type="evidence" value="ECO:0007669"/>
    <property type="project" value="EnsemblFungi"/>
</dbReference>
<dbReference type="GO" id="GO:0000149">
    <property type="term" value="F:SNARE binding"/>
    <property type="evidence" value="ECO:0007669"/>
    <property type="project" value="EnsemblFungi"/>
</dbReference>
<dbReference type="KEGG" id="tdl:TDEL_0D05740"/>
<dbReference type="GO" id="GO:0042147">
    <property type="term" value="P:retrograde transport, endosome to Golgi"/>
    <property type="evidence" value="ECO:0007669"/>
    <property type="project" value="EnsemblFungi"/>
</dbReference>
<feature type="region of interest" description="Disordered" evidence="2">
    <location>
        <begin position="375"/>
        <end position="443"/>
    </location>
</feature>
<feature type="compositionally biased region" description="Basic and acidic residues" evidence="2">
    <location>
        <begin position="397"/>
        <end position="407"/>
    </location>
</feature>
<dbReference type="RefSeq" id="XP_003681369.1">
    <property type="nucleotide sequence ID" value="XM_003681321.1"/>
</dbReference>
<dbReference type="AlphaFoldDB" id="G8ZU64"/>
<evidence type="ECO:0000256" key="2">
    <source>
        <dbReference type="SAM" id="MobiDB-lite"/>
    </source>
</evidence>
<dbReference type="GO" id="GO:0006886">
    <property type="term" value="P:intracellular protein transport"/>
    <property type="evidence" value="ECO:0007669"/>
    <property type="project" value="EnsemblFungi"/>
</dbReference>
<evidence type="ECO:0000256" key="1">
    <source>
        <dbReference type="SAM" id="Coils"/>
    </source>
</evidence>
<dbReference type="GO" id="GO:0051087">
    <property type="term" value="F:protein-folding chaperone binding"/>
    <property type="evidence" value="ECO:0007669"/>
    <property type="project" value="EnsemblFungi"/>
</dbReference>
<dbReference type="GO" id="GO:0034399">
    <property type="term" value="C:nuclear periphery"/>
    <property type="evidence" value="ECO:0007669"/>
    <property type="project" value="EnsemblFungi"/>
</dbReference>
<reference evidence="3 4" key="1">
    <citation type="journal article" date="2011" name="Proc. Natl. Acad. Sci. U.S.A.">
        <title>Evolutionary erosion of yeast sex chromosomes by mating-type switching accidents.</title>
        <authorList>
            <person name="Gordon J.L."/>
            <person name="Armisen D."/>
            <person name="Proux-Wera E."/>
            <person name="Oheigeartaigh S.S."/>
            <person name="Byrne K.P."/>
            <person name="Wolfe K.H."/>
        </authorList>
    </citation>
    <scope>NUCLEOTIDE SEQUENCE [LARGE SCALE GENOMIC DNA]</scope>
    <source>
        <strain evidence="4">ATCC 10662 / CBS 1146 / NBRC 0425 / NCYC 2629 / NRRL Y-866</strain>
    </source>
</reference>
<gene>
    <name evidence="3" type="primary">TDEL0D05740</name>
    <name evidence="3" type="ORF">TDEL_0D05740</name>
</gene>
<protein>
    <submittedName>
        <fullName evidence="3">Uncharacterized protein</fullName>
    </submittedName>
</protein>
<proteinExistence type="predicted"/>
<dbReference type="GeneID" id="11503525"/>
<accession>G8ZU64</accession>
<organism evidence="3 4">
    <name type="scientific">Torulaspora delbrueckii</name>
    <name type="common">Yeast</name>
    <name type="synonym">Candida colliculosa</name>
    <dbReference type="NCBI Taxonomy" id="4950"/>
    <lineage>
        <taxon>Eukaryota</taxon>
        <taxon>Fungi</taxon>
        <taxon>Dikarya</taxon>
        <taxon>Ascomycota</taxon>
        <taxon>Saccharomycotina</taxon>
        <taxon>Saccharomycetes</taxon>
        <taxon>Saccharomycetales</taxon>
        <taxon>Saccharomycetaceae</taxon>
        <taxon>Torulaspora</taxon>
    </lineage>
</organism>
<dbReference type="GO" id="GO:0006885">
    <property type="term" value="P:regulation of pH"/>
    <property type="evidence" value="ECO:0007669"/>
    <property type="project" value="EnsemblFungi"/>
</dbReference>
<dbReference type="InParanoid" id="G8ZU64"/>
<dbReference type="EMBL" id="HE616745">
    <property type="protein sequence ID" value="CCE92158.1"/>
    <property type="molecule type" value="Genomic_DNA"/>
</dbReference>
<dbReference type="OrthoDB" id="4067212at2759"/>
<keyword evidence="4" id="KW-1185">Reference proteome</keyword>
<evidence type="ECO:0000313" key="3">
    <source>
        <dbReference type="EMBL" id="CCE92158.1"/>
    </source>
</evidence>
<dbReference type="GO" id="GO:0006457">
    <property type="term" value="P:protein folding"/>
    <property type="evidence" value="ECO:0007669"/>
    <property type="project" value="EnsemblFungi"/>
</dbReference>
<dbReference type="FunCoup" id="G8ZU64">
    <property type="interactions" value="168"/>
</dbReference>
<dbReference type="HOGENOM" id="CLU_055876_0_0_1"/>
<keyword evidence="1" id="KW-0175">Coiled coil</keyword>
<dbReference type="GO" id="GO:0005829">
    <property type="term" value="C:cytosol"/>
    <property type="evidence" value="ECO:0007669"/>
    <property type="project" value="EnsemblFungi"/>
</dbReference>
<feature type="coiled-coil region" evidence="1">
    <location>
        <begin position="226"/>
        <end position="357"/>
    </location>
</feature>
<dbReference type="GO" id="GO:0006865">
    <property type="term" value="P:amino acid transport"/>
    <property type="evidence" value="ECO:0007669"/>
    <property type="project" value="EnsemblFungi"/>
</dbReference>
<name>G8ZU64_TORDE</name>
<dbReference type="GO" id="GO:0048471">
    <property type="term" value="C:perinuclear region of cytoplasm"/>
    <property type="evidence" value="ECO:0007669"/>
    <property type="project" value="EnsemblFungi"/>
</dbReference>
<sequence>MFPIIQSPCVFEPLPNVNMFGFEQPVMTPVPKRRRGLGRCNRYNDGYMPSASLTSLRYTVDESPEGYTLWLSKKVPRGMIADAVNEQISHLKEESYRPAYHLVRDLWGNPYFVEEEADEESLLREALSKLDMKAINHKIARNLFQEYEIDLNHRGDQLTVSSRKDGITKSFEIGSCIEDIRVTGCKLDDKQEYAVLRIELIKSDECKGQSSDLTNLIQWSQSQAIKQRAEEEKEKEAEEVAAAEAKEKAKAQLLAELQAEAQAKREAEAKEKAEAELKAKLEAEAQAKREAETKKVEAELKARLEAEAQAKREDEAKREFEAQLRAKFEAEAARRERRRVQELLRREEEEKRFHEQELKERKAFLIEQQRAKRLRAERKASHSPKTVTININFGNEDSMHENEEHQLKRIQSPVLEDVDDEETERFNESLSRSPKGSSIIEDV</sequence>
<dbReference type="GO" id="GO:0140311">
    <property type="term" value="F:protein sequestering activity"/>
    <property type="evidence" value="ECO:0007669"/>
    <property type="project" value="EnsemblFungi"/>
</dbReference>
<dbReference type="Proteomes" id="UP000005627">
    <property type="component" value="Chromosome 4"/>
</dbReference>
<dbReference type="STRING" id="1076872.G8ZU64"/>
<feature type="compositionally biased region" description="Polar residues" evidence="2">
    <location>
        <begin position="383"/>
        <end position="395"/>
    </location>
</feature>
<dbReference type="eggNOG" id="ENOG502S308">
    <property type="taxonomic scope" value="Eukaryota"/>
</dbReference>
<dbReference type="GO" id="GO:0034504">
    <property type="term" value="P:protein localization to nucleus"/>
    <property type="evidence" value="ECO:0007669"/>
    <property type="project" value="EnsemblFungi"/>
</dbReference>
<evidence type="ECO:0000313" key="4">
    <source>
        <dbReference type="Proteomes" id="UP000005627"/>
    </source>
</evidence>